<evidence type="ECO:0000256" key="6">
    <source>
        <dbReference type="ARBA" id="ARBA00022989"/>
    </source>
</evidence>
<feature type="transmembrane region" description="Helical" evidence="10">
    <location>
        <begin position="439"/>
        <end position="459"/>
    </location>
</feature>
<evidence type="ECO:0000313" key="11">
    <source>
        <dbReference type="EMBL" id="MCW3786072.1"/>
    </source>
</evidence>
<dbReference type="EMBL" id="JAPDPJ010000010">
    <property type="protein sequence ID" value="MCW3786072.1"/>
    <property type="molecule type" value="Genomic_DNA"/>
</dbReference>
<evidence type="ECO:0000256" key="2">
    <source>
        <dbReference type="ARBA" id="ARBA00010323"/>
    </source>
</evidence>
<feature type="transmembrane region" description="Helical" evidence="10">
    <location>
        <begin position="92"/>
        <end position="110"/>
    </location>
</feature>
<feature type="transmembrane region" description="Helical" evidence="10">
    <location>
        <begin position="149"/>
        <end position="167"/>
    </location>
</feature>
<dbReference type="InterPro" id="IPR004299">
    <property type="entry name" value="MBOAT_fam"/>
</dbReference>
<keyword evidence="12" id="KW-1185">Reference proteome</keyword>
<evidence type="ECO:0000256" key="5">
    <source>
        <dbReference type="ARBA" id="ARBA00022692"/>
    </source>
</evidence>
<comment type="caution">
    <text evidence="11">The sequence shown here is derived from an EMBL/GenBank/DDBJ whole genome shotgun (WGS) entry which is preliminary data.</text>
</comment>
<evidence type="ECO:0000256" key="1">
    <source>
        <dbReference type="ARBA" id="ARBA00004651"/>
    </source>
</evidence>
<dbReference type="GO" id="GO:0016746">
    <property type="term" value="F:acyltransferase activity"/>
    <property type="evidence" value="ECO:0007669"/>
    <property type="project" value="UniProtKB-KW"/>
</dbReference>
<dbReference type="PANTHER" id="PTHR13285">
    <property type="entry name" value="ACYLTRANSFERASE"/>
    <property type="match status" value="1"/>
</dbReference>
<sequence length="502" mass="58783">MEQLLHLIKYNPNSDFVFTHYLFWIFFGVVLLGNAILYKKSILRNSFLFIASLFFYYKAGGYYFSLLIFSTIVDYSIGLGIGKSNKKYMKRLLLITSLIINLGLLSYFKYSYFFADVIAKVSGQDVNVINYLALITNAAFGTHFSIDKIILPVGISFFTFQTISYSIDVYRDRIKPVKNIIDFGFYVSFFPQLVAGPIVRAWEFIPQLHKKYCLSEKWFWSATWLIIGGLFKKIVISDYLSINFVDRIFDAPMMYSGVELLFGAYAYAMQIYCDFSGYTDIAIGVALILGFRLPENFNRPYMATSVTSFWRRWHISLSSWLRDYLYIPLGGNRRGKFRQGINLFVTMLLGGLWHGAGWLFILWGGLHGLALLIEKYTISSLKHFKLKIPKFIGFLLTFHFIVFTWIIFRSPDIDTFILFIRRIKEAFFIYQNQEMLNSYLNVLGILTFGYVIHWIPIELKRMIKINLIKTHLLIKLFLLITFCIIIYQFSLFDAKPFIYFRF</sequence>
<keyword evidence="5 10" id="KW-0812">Transmembrane</keyword>
<gene>
    <name evidence="11" type="ORF">OM075_06305</name>
</gene>
<comment type="similarity">
    <text evidence="2 9">Belongs to the membrane-bound acyltransferase family.</text>
</comment>
<keyword evidence="4 9" id="KW-0808">Transferase</keyword>
<name>A0AAE3M3D7_9BACT</name>
<dbReference type="InterPro" id="IPR024194">
    <property type="entry name" value="Ac/AlaTfrase_AlgI/DltB"/>
</dbReference>
<keyword evidence="8 9" id="KW-0012">Acyltransferase</keyword>
<feature type="transmembrane region" description="Helical" evidence="10">
    <location>
        <begin position="390"/>
        <end position="408"/>
    </location>
</feature>
<dbReference type="InterPro" id="IPR028362">
    <property type="entry name" value="AlgI"/>
</dbReference>
<keyword evidence="6 10" id="KW-1133">Transmembrane helix</keyword>
<feature type="transmembrane region" description="Helical" evidence="10">
    <location>
        <begin position="471"/>
        <end position="492"/>
    </location>
</feature>
<evidence type="ECO:0000256" key="10">
    <source>
        <dbReference type="SAM" id="Phobius"/>
    </source>
</evidence>
<proteinExistence type="inferred from homology"/>
<reference evidence="11" key="1">
    <citation type="submission" date="2022-10" db="EMBL/GenBank/DDBJ databases">
        <authorList>
            <person name="Yu W.X."/>
        </authorList>
    </citation>
    <scope>NUCLEOTIDE SEQUENCE</scope>
    <source>
        <strain evidence="11">AAT</strain>
    </source>
</reference>
<evidence type="ECO:0000256" key="3">
    <source>
        <dbReference type="ARBA" id="ARBA00022475"/>
    </source>
</evidence>
<feature type="transmembrane region" description="Helical" evidence="10">
    <location>
        <begin position="20"/>
        <end position="37"/>
    </location>
</feature>
<feature type="transmembrane region" description="Helical" evidence="10">
    <location>
        <begin position="218"/>
        <end position="236"/>
    </location>
</feature>
<accession>A0AAE3M3D7</accession>
<feature type="transmembrane region" description="Helical" evidence="10">
    <location>
        <begin position="360"/>
        <end position="378"/>
    </location>
</feature>
<keyword evidence="3 9" id="KW-1003">Cell membrane</keyword>
<organism evidence="11 12">
    <name type="scientific">Plebeiibacterium sediminum</name>
    <dbReference type="NCBI Taxonomy" id="2992112"/>
    <lineage>
        <taxon>Bacteria</taxon>
        <taxon>Pseudomonadati</taxon>
        <taxon>Bacteroidota</taxon>
        <taxon>Bacteroidia</taxon>
        <taxon>Marinilabiliales</taxon>
        <taxon>Marinilabiliaceae</taxon>
        <taxon>Plebeiibacterium</taxon>
    </lineage>
</organism>
<protein>
    <submittedName>
        <fullName evidence="11">MBOAT family protein</fullName>
    </submittedName>
</protein>
<evidence type="ECO:0000256" key="7">
    <source>
        <dbReference type="ARBA" id="ARBA00023136"/>
    </source>
</evidence>
<feature type="transmembrane region" description="Helical" evidence="10">
    <location>
        <begin position="179"/>
        <end position="198"/>
    </location>
</feature>
<feature type="transmembrane region" description="Helical" evidence="10">
    <location>
        <begin position="275"/>
        <end position="293"/>
    </location>
</feature>
<evidence type="ECO:0000313" key="12">
    <source>
        <dbReference type="Proteomes" id="UP001209229"/>
    </source>
</evidence>
<evidence type="ECO:0000256" key="4">
    <source>
        <dbReference type="ARBA" id="ARBA00022679"/>
    </source>
</evidence>
<dbReference type="PANTHER" id="PTHR13285:SF23">
    <property type="entry name" value="TEICHOIC ACID D-ALANYLTRANSFERASE"/>
    <property type="match status" value="1"/>
</dbReference>
<evidence type="ECO:0000256" key="9">
    <source>
        <dbReference type="PIRNR" id="PIRNR016636"/>
    </source>
</evidence>
<dbReference type="GO" id="GO:0005886">
    <property type="term" value="C:plasma membrane"/>
    <property type="evidence" value="ECO:0007669"/>
    <property type="project" value="UniProtKB-SubCell"/>
</dbReference>
<dbReference type="PIRSF" id="PIRSF016636">
    <property type="entry name" value="AlgI_DltB"/>
    <property type="match status" value="1"/>
</dbReference>
<comment type="subcellular location">
    <subcellularLocation>
        <location evidence="1">Cell membrane</location>
        <topology evidence="1">Multi-pass membrane protein</topology>
    </subcellularLocation>
</comment>
<dbReference type="Proteomes" id="UP001209229">
    <property type="component" value="Unassembled WGS sequence"/>
</dbReference>
<dbReference type="PIRSF" id="PIRSF500217">
    <property type="entry name" value="AlgI"/>
    <property type="match status" value="1"/>
</dbReference>
<dbReference type="GO" id="GO:0042121">
    <property type="term" value="P:alginic acid biosynthetic process"/>
    <property type="evidence" value="ECO:0007669"/>
    <property type="project" value="InterPro"/>
</dbReference>
<evidence type="ECO:0000256" key="8">
    <source>
        <dbReference type="ARBA" id="ARBA00023315"/>
    </source>
</evidence>
<dbReference type="InterPro" id="IPR051085">
    <property type="entry name" value="MB_O-acyltransferase"/>
</dbReference>
<keyword evidence="7 9" id="KW-0472">Membrane</keyword>
<dbReference type="Pfam" id="PF03062">
    <property type="entry name" value="MBOAT"/>
    <property type="match status" value="1"/>
</dbReference>
<dbReference type="AlphaFoldDB" id="A0AAE3M3D7"/>